<evidence type="ECO:0000313" key="1">
    <source>
        <dbReference type="EMBL" id="OAG07945.1"/>
    </source>
</evidence>
<dbReference type="InParanoid" id="A0A177CKA0"/>
<reference evidence="1 2" key="1">
    <citation type="submission" date="2016-05" db="EMBL/GenBank/DDBJ databases">
        <title>Comparative analysis of secretome profiles of manganese(II)-oxidizing ascomycete fungi.</title>
        <authorList>
            <consortium name="DOE Joint Genome Institute"/>
            <person name="Zeiner C.A."/>
            <person name="Purvine S.O."/>
            <person name="Zink E.M."/>
            <person name="Wu S."/>
            <person name="Pasa-Tolic L."/>
            <person name="Chaput D.L."/>
            <person name="Haridas S."/>
            <person name="Grigoriev I.V."/>
            <person name="Santelli C.M."/>
            <person name="Hansel C.M."/>
        </authorList>
    </citation>
    <scope>NUCLEOTIDE SEQUENCE [LARGE SCALE GENOMIC DNA]</scope>
    <source>
        <strain evidence="1 2">AP3s5-JAC2a</strain>
    </source>
</reference>
<organism evidence="1 2">
    <name type="scientific">Paraphaeosphaeria sporulosa</name>
    <dbReference type="NCBI Taxonomy" id="1460663"/>
    <lineage>
        <taxon>Eukaryota</taxon>
        <taxon>Fungi</taxon>
        <taxon>Dikarya</taxon>
        <taxon>Ascomycota</taxon>
        <taxon>Pezizomycotina</taxon>
        <taxon>Dothideomycetes</taxon>
        <taxon>Pleosporomycetidae</taxon>
        <taxon>Pleosporales</taxon>
        <taxon>Massarineae</taxon>
        <taxon>Didymosphaeriaceae</taxon>
        <taxon>Paraphaeosphaeria</taxon>
    </lineage>
</organism>
<sequence length="241" mass="27449">MRLEFYDIRQAQKEENNLLNDFATMAEQMKLLVATRGSAMEALAAAHLEEVKKLKQPHAVELDAIKKQHKAEVTKMIGEQDYCGSAREMRTERRRKLRVSHNAAFASLPGNMVVKIKNVFAQDQKQKAELYCAFQGLEMHQQELLLEIQSRVSQEKTVRLTLLDCHADTLAEAHKLQLENAPKFIESCVTVHDLAQKYILEGEKQAEANDKIWEALKSQDNKTCAGTWRISSRTLLQGDLS</sequence>
<dbReference type="GeneID" id="28765316"/>
<proteinExistence type="predicted"/>
<evidence type="ECO:0000313" key="2">
    <source>
        <dbReference type="Proteomes" id="UP000077069"/>
    </source>
</evidence>
<dbReference type="EMBL" id="KV441550">
    <property type="protein sequence ID" value="OAG07945.1"/>
    <property type="molecule type" value="Genomic_DNA"/>
</dbReference>
<keyword evidence="2" id="KW-1185">Reference proteome</keyword>
<protein>
    <submittedName>
        <fullName evidence="1">Uncharacterized protein</fullName>
    </submittedName>
</protein>
<name>A0A177CKA0_9PLEO</name>
<dbReference type="AlphaFoldDB" id="A0A177CKA0"/>
<dbReference type="Proteomes" id="UP000077069">
    <property type="component" value="Unassembled WGS sequence"/>
</dbReference>
<gene>
    <name evidence="1" type="ORF">CC84DRAFT_1203464</name>
</gene>
<accession>A0A177CKA0</accession>
<dbReference type="RefSeq" id="XP_018038310.1">
    <property type="nucleotide sequence ID" value="XM_018181830.1"/>
</dbReference>